<reference evidence="2" key="1">
    <citation type="journal article" date="2021" name="Nat. Commun.">
        <title>Genetic determinants of endophytism in the Arabidopsis root mycobiome.</title>
        <authorList>
            <person name="Mesny F."/>
            <person name="Miyauchi S."/>
            <person name="Thiergart T."/>
            <person name="Pickel B."/>
            <person name="Atanasova L."/>
            <person name="Karlsson M."/>
            <person name="Huettel B."/>
            <person name="Barry K.W."/>
            <person name="Haridas S."/>
            <person name="Chen C."/>
            <person name="Bauer D."/>
            <person name="Andreopoulos W."/>
            <person name="Pangilinan J."/>
            <person name="LaButti K."/>
            <person name="Riley R."/>
            <person name="Lipzen A."/>
            <person name="Clum A."/>
            <person name="Drula E."/>
            <person name="Henrissat B."/>
            <person name="Kohler A."/>
            <person name="Grigoriev I.V."/>
            <person name="Martin F.M."/>
            <person name="Hacquard S."/>
        </authorList>
    </citation>
    <scope>NUCLEOTIDE SEQUENCE</scope>
    <source>
        <strain evidence="2">FSSC 5 MPI-SDFR-AT-0091</strain>
    </source>
</reference>
<name>A0A9P9L480_FUSSL</name>
<dbReference type="Proteomes" id="UP000736672">
    <property type="component" value="Unassembled WGS sequence"/>
</dbReference>
<comment type="caution">
    <text evidence="2">The sequence shown here is derived from an EMBL/GenBank/DDBJ whole genome shotgun (WGS) entry which is preliminary data.</text>
</comment>
<evidence type="ECO:0000313" key="2">
    <source>
        <dbReference type="EMBL" id="KAH7273650.1"/>
    </source>
</evidence>
<keyword evidence="3" id="KW-1185">Reference proteome</keyword>
<feature type="compositionally biased region" description="Low complexity" evidence="1">
    <location>
        <begin position="154"/>
        <end position="174"/>
    </location>
</feature>
<dbReference type="AlphaFoldDB" id="A0A9P9L480"/>
<evidence type="ECO:0000256" key="1">
    <source>
        <dbReference type="SAM" id="MobiDB-lite"/>
    </source>
</evidence>
<accession>A0A9P9L480</accession>
<dbReference type="EMBL" id="JAGTJS010000002">
    <property type="protein sequence ID" value="KAH7273650.1"/>
    <property type="molecule type" value="Genomic_DNA"/>
</dbReference>
<sequence length="645" mass="72629">MELPEHARKARRSSRRCKMRLPRVAELLIDLGLAGQNPSPDRALVREFDDTLKAFTDKFLAKKNLQRIALTQWSVPFNQDIFRHLATSFLHEGGRGSYFWPDPPSPANKKGYCFSKDRKKICDLLMPLAFRRNQILMNNQKHRINPAYPVTLLPTTPTTPTNAAQQQTAQQQPNSPETTESHTLRSSHLSRAHGTSFETPIDVDGLPDLAFDPFDDPFDDPFSDDEAPRNPKYLRDPGFPSPELSLPPMVPQPATAEDEIDEYYLDTPKRVPKERTPTVAPEETDDLPAQDPYDVPNSPETVAPLVNQGEKRPAETELEGPARRTKSPRLEQGNATSTTERSGIDHDDPPSHSSVDQVTNNNTSDGETGQAQLYEYVLPDGLSRIDGLPESMSHQGSPELGEDAHREALARRSAAIDSPAKAPLALMSDAPDPEPEAEAEASRKRPEMDPLEDIPLNEPPKAQTHLGEDTPQDNVSPTRPESDDDIQGKPRSQFHSEEPEQSVPIVKGKQQPEAPQVEDALTYEPAKNTTSNPDPTFAFTVYQTEMRPVMWNYSEDVFFQGSMRELVDELPMENKHSLRGLCITLMGKRPEQYQVFLYNEVKYKNVKEIYLTTIKQEMQEAMLDGSRLDYELIIRPIRRSENKDA</sequence>
<feature type="compositionally biased region" description="Basic and acidic residues" evidence="1">
    <location>
        <begin position="226"/>
        <end position="235"/>
    </location>
</feature>
<dbReference type="OrthoDB" id="5065495at2759"/>
<evidence type="ECO:0000313" key="3">
    <source>
        <dbReference type="Proteomes" id="UP000736672"/>
    </source>
</evidence>
<feature type="region of interest" description="Disordered" evidence="1">
    <location>
        <begin position="151"/>
        <end position="516"/>
    </location>
</feature>
<proteinExistence type="predicted"/>
<protein>
    <submittedName>
        <fullName evidence="2">Uncharacterized protein</fullName>
    </submittedName>
</protein>
<gene>
    <name evidence="2" type="ORF">B0J15DRAFT_566988</name>
</gene>
<feature type="compositionally biased region" description="Basic and acidic residues" evidence="1">
    <location>
        <begin position="267"/>
        <end position="276"/>
    </location>
</feature>
<feature type="compositionally biased region" description="Acidic residues" evidence="1">
    <location>
        <begin position="213"/>
        <end position="225"/>
    </location>
</feature>
<feature type="compositionally biased region" description="Polar residues" evidence="1">
    <location>
        <begin position="355"/>
        <end position="371"/>
    </location>
</feature>
<organism evidence="2 3">
    <name type="scientific">Fusarium solani</name>
    <name type="common">Filamentous fungus</name>
    <dbReference type="NCBI Taxonomy" id="169388"/>
    <lineage>
        <taxon>Eukaryota</taxon>
        <taxon>Fungi</taxon>
        <taxon>Dikarya</taxon>
        <taxon>Ascomycota</taxon>
        <taxon>Pezizomycotina</taxon>
        <taxon>Sordariomycetes</taxon>
        <taxon>Hypocreomycetidae</taxon>
        <taxon>Hypocreales</taxon>
        <taxon>Nectriaceae</taxon>
        <taxon>Fusarium</taxon>
        <taxon>Fusarium solani species complex</taxon>
    </lineage>
</organism>